<evidence type="ECO:0000256" key="3">
    <source>
        <dbReference type="ARBA" id="ARBA00022801"/>
    </source>
</evidence>
<name>A0AAJ0M9C3_9PEZI</name>
<proteinExistence type="inferred from homology"/>
<evidence type="ECO:0000313" key="8">
    <source>
        <dbReference type="Proteomes" id="UP001275084"/>
    </source>
</evidence>
<sequence length="297" mass="32158">KRRIRIAVLDTGIDETDSFISGKLDDIMAEHFSPIAGKWNFVDVNKKKDTPDSTGHGTHVAGLLLSVAPDADIYVAKISDDLHFQDPGPVVKAIKWATEELQGVDIITMSFGMREYNSEIAGAIIDALKARKIMFAAASNGGRNRPRTYPGSDGNVICVHALTGLGETGSINPSSKVEHDRLATLGMGLTLRWDGKQEFKDGTSYATPIAAGIAANWLEWINATAEAGPTSTSLRQEELNHWTQYDGMTKIFSKVMSVDSGGGSGLRYVAPWHLWAMGGKATDDQIIGNIRRDLSKA</sequence>
<dbReference type="PROSITE" id="PS51892">
    <property type="entry name" value="SUBTILASE"/>
    <property type="match status" value="1"/>
</dbReference>
<evidence type="ECO:0000256" key="2">
    <source>
        <dbReference type="ARBA" id="ARBA00022670"/>
    </source>
</evidence>
<reference evidence="7" key="1">
    <citation type="journal article" date="2023" name="Mol. Phylogenet. Evol.">
        <title>Genome-scale phylogeny and comparative genomics of the fungal order Sordariales.</title>
        <authorList>
            <person name="Hensen N."/>
            <person name="Bonometti L."/>
            <person name="Westerberg I."/>
            <person name="Brannstrom I.O."/>
            <person name="Guillou S."/>
            <person name="Cros-Aarteil S."/>
            <person name="Calhoun S."/>
            <person name="Haridas S."/>
            <person name="Kuo A."/>
            <person name="Mondo S."/>
            <person name="Pangilinan J."/>
            <person name="Riley R."/>
            <person name="LaButti K."/>
            <person name="Andreopoulos B."/>
            <person name="Lipzen A."/>
            <person name="Chen C."/>
            <person name="Yan M."/>
            <person name="Daum C."/>
            <person name="Ng V."/>
            <person name="Clum A."/>
            <person name="Steindorff A."/>
            <person name="Ohm R.A."/>
            <person name="Martin F."/>
            <person name="Silar P."/>
            <person name="Natvig D.O."/>
            <person name="Lalanne C."/>
            <person name="Gautier V."/>
            <person name="Ament-Velasquez S.L."/>
            <person name="Kruys A."/>
            <person name="Hutchinson M.I."/>
            <person name="Powell A.J."/>
            <person name="Barry K."/>
            <person name="Miller A.N."/>
            <person name="Grigoriev I.V."/>
            <person name="Debuchy R."/>
            <person name="Gladieux P."/>
            <person name="Hiltunen Thoren M."/>
            <person name="Johannesson H."/>
        </authorList>
    </citation>
    <scope>NUCLEOTIDE SEQUENCE</scope>
    <source>
        <strain evidence="7">CBS 955.72</strain>
    </source>
</reference>
<feature type="active site" description="Charge relay system" evidence="5">
    <location>
        <position position="56"/>
    </location>
</feature>
<dbReference type="Pfam" id="PF00082">
    <property type="entry name" value="Peptidase_S8"/>
    <property type="match status" value="1"/>
</dbReference>
<keyword evidence="4 5" id="KW-0720">Serine protease</keyword>
<dbReference type="GO" id="GO:0004252">
    <property type="term" value="F:serine-type endopeptidase activity"/>
    <property type="evidence" value="ECO:0007669"/>
    <property type="project" value="UniProtKB-UniRule"/>
</dbReference>
<dbReference type="PANTHER" id="PTHR43399">
    <property type="entry name" value="SUBTILISIN-RELATED"/>
    <property type="match status" value="1"/>
</dbReference>
<evidence type="ECO:0000313" key="7">
    <source>
        <dbReference type="EMBL" id="KAK3343412.1"/>
    </source>
</evidence>
<comment type="caution">
    <text evidence="7">The sequence shown here is derived from an EMBL/GenBank/DDBJ whole genome shotgun (WGS) entry which is preliminary data.</text>
</comment>
<dbReference type="GO" id="GO:0006508">
    <property type="term" value="P:proteolysis"/>
    <property type="evidence" value="ECO:0007669"/>
    <property type="project" value="UniProtKB-KW"/>
</dbReference>
<dbReference type="InterPro" id="IPR036852">
    <property type="entry name" value="Peptidase_S8/S53_dom_sf"/>
</dbReference>
<dbReference type="InterPro" id="IPR022398">
    <property type="entry name" value="Peptidase_S8_His-AS"/>
</dbReference>
<dbReference type="InterPro" id="IPR051048">
    <property type="entry name" value="Peptidase_S8/S53_subtilisin"/>
</dbReference>
<dbReference type="SUPFAM" id="SSF52743">
    <property type="entry name" value="Subtilisin-like"/>
    <property type="match status" value="1"/>
</dbReference>
<feature type="active site" description="Charge relay system" evidence="5">
    <location>
        <position position="204"/>
    </location>
</feature>
<keyword evidence="8" id="KW-1185">Reference proteome</keyword>
<evidence type="ECO:0000256" key="5">
    <source>
        <dbReference type="PROSITE-ProRule" id="PRU01240"/>
    </source>
</evidence>
<dbReference type="InterPro" id="IPR000209">
    <property type="entry name" value="Peptidase_S8/S53_dom"/>
</dbReference>
<accession>A0AAJ0M9C3</accession>
<dbReference type="PANTHER" id="PTHR43399:SF4">
    <property type="entry name" value="CELL WALL-ASSOCIATED PROTEASE"/>
    <property type="match status" value="1"/>
</dbReference>
<evidence type="ECO:0000259" key="6">
    <source>
        <dbReference type="Pfam" id="PF00082"/>
    </source>
</evidence>
<feature type="domain" description="Peptidase S8/S53" evidence="6">
    <location>
        <begin position="3"/>
        <end position="219"/>
    </location>
</feature>
<dbReference type="PROSITE" id="PS00138">
    <property type="entry name" value="SUBTILASE_SER"/>
    <property type="match status" value="1"/>
</dbReference>
<protein>
    <submittedName>
        <fullName evidence="7">Peptidase S8/S53 domain-containing protein</fullName>
    </submittedName>
</protein>
<dbReference type="Gene3D" id="3.40.50.200">
    <property type="entry name" value="Peptidase S8/S53 domain"/>
    <property type="match status" value="1"/>
</dbReference>
<keyword evidence="2 5" id="KW-0645">Protease</keyword>
<dbReference type="InterPro" id="IPR023828">
    <property type="entry name" value="Peptidase_S8_Ser-AS"/>
</dbReference>
<dbReference type="InterPro" id="IPR015500">
    <property type="entry name" value="Peptidase_S8_subtilisin-rel"/>
</dbReference>
<evidence type="ECO:0000256" key="4">
    <source>
        <dbReference type="ARBA" id="ARBA00022825"/>
    </source>
</evidence>
<dbReference type="PRINTS" id="PR00723">
    <property type="entry name" value="SUBTILISIN"/>
</dbReference>
<evidence type="ECO:0000256" key="1">
    <source>
        <dbReference type="ARBA" id="ARBA00011073"/>
    </source>
</evidence>
<dbReference type="AlphaFoldDB" id="A0AAJ0M9C3"/>
<comment type="similarity">
    <text evidence="1 5">Belongs to the peptidase S8 family.</text>
</comment>
<keyword evidence="3 5" id="KW-0378">Hydrolase</keyword>
<dbReference type="Proteomes" id="UP001275084">
    <property type="component" value="Unassembled WGS sequence"/>
</dbReference>
<gene>
    <name evidence="7" type="ORF">B0T25DRAFT_463796</name>
</gene>
<feature type="non-terminal residue" evidence="7">
    <location>
        <position position="1"/>
    </location>
</feature>
<feature type="active site" description="Charge relay system" evidence="5">
    <location>
        <position position="10"/>
    </location>
</feature>
<reference evidence="7" key="2">
    <citation type="submission" date="2023-06" db="EMBL/GenBank/DDBJ databases">
        <authorList>
            <consortium name="Lawrence Berkeley National Laboratory"/>
            <person name="Haridas S."/>
            <person name="Hensen N."/>
            <person name="Bonometti L."/>
            <person name="Westerberg I."/>
            <person name="Brannstrom I.O."/>
            <person name="Guillou S."/>
            <person name="Cros-Aarteil S."/>
            <person name="Calhoun S."/>
            <person name="Kuo A."/>
            <person name="Mondo S."/>
            <person name="Pangilinan J."/>
            <person name="Riley R."/>
            <person name="Labutti K."/>
            <person name="Andreopoulos B."/>
            <person name="Lipzen A."/>
            <person name="Chen C."/>
            <person name="Yanf M."/>
            <person name="Daum C."/>
            <person name="Ng V."/>
            <person name="Clum A."/>
            <person name="Steindorff A."/>
            <person name="Ohm R."/>
            <person name="Martin F."/>
            <person name="Silar P."/>
            <person name="Natvig D."/>
            <person name="Lalanne C."/>
            <person name="Gautier V."/>
            <person name="Ament-Velasquez S.L."/>
            <person name="Kruys A."/>
            <person name="Hutchinson M.I."/>
            <person name="Powell A.J."/>
            <person name="Barry K."/>
            <person name="Miller A.N."/>
            <person name="Grigoriev I.V."/>
            <person name="Debuchy R."/>
            <person name="Gladieux P."/>
            <person name="Thoren M.H."/>
            <person name="Johannesson H."/>
        </authorList>
    </citation>
    <scope>NUCLEOTIDE SEQUENCE</scope>
    <source>
        <strain evidence="7">CBS 955.72</strain>
    </source>
</reference>
<dbReference type="PROSITE" id="PS00137">
    <property type="entry name" value="SUBTILASE_HIS"/>
    <property type="match status" value="1"/>
</dbReference>
<dbReference type="EMBL" id="JAUIQD010000007">
    <property type="protein sequence ID" value="KAK3343412.1"/>
    <property type="molecule type" value="Genomic_DNA"/>
</dbReference>
<organism evidence="7 8">
    <name type="scientific">Lasiosphaeria hispida</name>
    <dbReference type="NCBI Taxonomy" id="260671"/>
    <lineage>
        <taxon>Eukaryota</taxon>
        <taxon>Fungi</taxon>
        <taxon>Dikarya</taxon>
        <taxon>Ascomycota</taxon>
        <taxon>Pezizomycotina</taxon>
        <taxon>Sordariomycetes</taxon>
        <taxon>Sordariomycetidae</taxon>
        <taxon>Sordariales</taxon>
        <taxon>Lasiosphaeriaceae</taxon>
        <taxon>Lasiosphaeria</taxon>
    </lineage>
</organism>
<dbReference type="CDD" id="cd00306">
    <property type="entry name" value="Peptidases_S8_S53"/>
    <property type="match status" value="1"/>
</dbReference>